<dbReference type="NCBIfam" id="TIGR00696">
    <property type="entry name" value="wecG_tagA_cpsF"/>
    <property type="match status" value="1"/>
</dbReference>
<dbReference type="AlphaFoldDB" id="A0A285D3J8"/>
<dbReference type="EMBL" id="OAOQ01000021">
    <property type="protein sequence ID" value="SNX74265.1"/>
    <property type="molecule type" value="Genomic_DNA"/>
</dbReference>
<gene>
    <name evidence="3" type="ORF">SAMN05878503_1215</name>
</gene>
<proteinExistence type="predicted"/>
<keyword evidence="4" id="KW-1185">Reference proteome</keyword>
<evidence type="ECO:0000256" key="1">
    <source>
        <dbReference type="ARBA" id="ARBA00022676"/>
    </source>
</evidence>
<reference evidence="4" key="1">
    <citation type="submission" date="2017-08" db="EMBL/GenBank/DDBJ databases">
        <authorList>
            <person name="Varghese N."/>
            <person name="Submissions S."/>
        </authorList>
    </citation>
    <scope>NUCLEOTIDE SEQUENCE [LARGE SCALE GENOMIC DNA]</scope>
    <source>
        <strain evidence="4">JA234</strain>
    </source>
</reference>
<keyword evidence="1" id="KW-0328">Glycosyltransferase</keyword>
<evidence type="ECO:0000313" key="4">
    <source>
        <dbReference type="Proteomes" id="UP000219467"/>
    </source>
</evidence>
<keyword evidence="2" id="KW-0808">Transferase</keyword>
<dbReference type="CDD" id="cd06533">
    <property type="entry name" value="Glyco_transf_WecG_TagA"/>
    <property type="match status" value="1"/>
</dbReference>
<protein>
    <submittedName>
        <fullName evidence="3">Exopolysaccharide biosynthesis WecB/TagA/CpsF family protein</fullName>
    </submittedName>
</protein>
<accession>A0A285D3J8</accession>
<dbReference type="Pfam" id="PF03808">
    <property type="entry name" value="Glyco_tran_WecG"/>
    <property type="match status" value="1"/>
</dbReference>
<dbReference type="InterPro" id="IPR004629">
    <property type="entry name" value="WecG_TagA_CpsF"/>
</dbReference>
<organism evidence="3 4">
    <name type="scientific">Cereibacter ovatus</name>
    <dbReference type="NCBI Taxonomy" id="439529"/>
    <lineage>
        <taxon>Bacteria</taxon>
        <taxon>Pseudomonadati</taxon>
        <taxon>Pseudomonadota</taxon>
        <taxon>Alphaproteobacteria</taxon>
        <taxon>Rhodobacterales</taxon>
        <taxon>Paracoccaceae</taxon>
        <taxon>Cereibacter</taxon>
    </lineage>
</organism>
<name>A0A285D3J8_9RHOB</name>
<sequence>MLDWSDMGASAAKDGGDGVRVNVATQADLLADLDRRLDAGHGFTVATLNLDHVVKLGRDPAFCRAYRAHSHVTADGNPIVWLSRLAGQRVDLVPGSELIGPLAQLAAQKDIPVAFLGSTADTLDRAAEVLVARHPGLRVVARIAPPMGFDPEGAEIGPCLDRIARSGARLCLLALGAPKQEIFAARAQDRLPGVGFVSIGAGLDFLSGRQVRAPRLLRRLALEWLWRLAMNPRRLAARYGACFAVLPQAFGQALKSRQAQGRG</sequence>
<dbReference type="Proteomes" id="UP000219467">
    <property type="component" value="Unassembled WGS sequence"/>
</dbReference>
<dbReference type="GO" id="GO:0016758">
    <property type="term" value="F:hexosyltransferase activity"/>
    <property type="evidence" value="ECO:0007669"/>
    <property type="project" value="TreeGrafter"/>
</dbReference>
<dbReference type="PANTHER" id="PTHR34136:SF1">
    <property type="entry name" value="UDP-N-ACETYL-D-MANNOSAMINURONIC ACID TRANSFERASE"/>
    <property type="match status" value="1"/>
</dbReference>
<evidence type="ECO:0000256" key="2">
    <source>
        <dbReference type="ARBA" id="ARBA00022679"/>
    </source>
</evidence>
<dbReference type="RefSeq" id="WP_235841044.1">
    <property type="nucleotide sequence ID" value="NZ_OAOQ01000021.1"/>
</dbReference>
<dbReference type="PANTHER" id="PTHR34136">
    <property type="match status" value="1"/>
</dbReference>
<evidence type="ECO:0000313" key="3">
    <source>
        <dbReference type="EMBL" id="SNX74265.1"/>
    </source>
</evidence>